<reference evidence="2 3" key="1">
    <citation type="submission" date="2018-04" db="EMBL/GenBank/DDBJ databases">
        <title>Genomic Encyclopedia of Type Strains, Phase IV (KMG-IV): sequencing the most valuable type-strain genomes for metagenomic binning, comparative biology and taxonomic classification.</title>
        <authorList>
            <person name="Goeker M."/>
        </authorList>
    </citation>
    <scope>NUCLEOTIDE SEQUENCE [LARGE SCALE GENOMIC DNA]</scope>
    <source>
        <strain evidence="2 3">DSM 26588</strain>
    </source>
</reference>
<accession>A0A2U1CE31</accession>
<protein>
    <submittedName>
        <fullName evidence="2">Uncharacterized protein</fullName>
    </submittedName>
</protein>
<name>A0A2U1CE31_9FIRM</name>
<dbReference type="Proteomes" id="UP000245778">
    <property type="component" value="Unassembled WGS sequence"/>
</dbReference>
<comment type="caution">
    <text evidence="2">The sequence shown here is derived from an EMBL/GenBank/DDBJ whole genome shotgun (WGS) entry which is preliminary data.</text>
</comment>
<dbReference type="EMBL" id="QEKK01000002">
    <property type="protein sequence ID" value="PVY59155.1"/>
    <property type="molecule type" value="Genomic_DNA"/>
</dbReference>
<gene>
    <name evidence="2" type="ORF">C7373_102138</name>
</gene>
<keyword evidence="1" id="KW-0812">Transmembrane</keyword>
<keyword evidence="1" id="KW-0472">Membrane</keyword>
<organism evidence="2 3">
    <name type="scientific">Intestinimonas butyriciproducens</name>
    <dbReference type="NCBI Taxonomy" id="1297617"/>
    <lineage>
        <taxon>Bacteria</taxon>
        <taxon>Bacillati</taxon>
        <taxon>Bacillota</taxon>
        <taxon>Clostridia</taxon>
        <taxon>Eubacteriales</taxon>
        <taxon>Intestinimonas</taxon>
    </lineage>
</organism>
<evidence type="ECO:0000313" key="2">
    <source>
        <dbReference type="EMBL" id="PVY59155.1"/>
    </source>
</evidence>
<keyword evidence="1" id="KW-1133">Transmembrane helix</keyword>
<evidence type="ECO:0000313" key="3">
    <source>
        <dbReference type="Proteomes" id="UP000245778"/>
    </source>
</evidence>
<dbReference type="AlphaFoldDB" id="A0A2U1CE31"/>
<sequence length="50" mass="5737">MLYEEVVALLGEVPQGFEPLVYVFCCLLLLWFLQFVSSVLWTVLSWIGGK</sequence>
<proteinExistence type="predicted"/>
<feature type="transmembrane region" description="Helical" evidence="1">
    <location>
        <begin position="20"/>
        <end position="47"/>
    </location>
</feature>
<evidence type="ECO:0000256" key="1">
    <source>
        <dbReference type="SAM" id="Phobius"/>
    </source>
</evidence>